<evidence type="ECO:0000313" key="3">
    <source>
        <dbReference type="EMBL" id="ORZ37410.1"/>
    </source>
</evidence>
<name>A0A1Y2HS30_9FUNG</name>
<proteinExistence type="predicted"/>
<evidence type="ECO:0000313" key="4">
    <source>
        <dbReference type="Proteomes" id="UP000193411"/>
    </source>
</evidence>
<dbReference type="EMBL" id="MCFL01000013">
    <property type="protein sequence ID" value="ORZ37410.1"/>
    <property type="molecule type" value="Genomic_DNA"/>
</dbReference>
<organism evidence="3 4">
    <name type="scientific">Catenaria anguillulae PL171</name>
    <dbReference type="NCBI Taxonomy" id="765915"/>
    <lineage>
        <taxon>Eukaryota</taxon>
        <taxon>Fungi</taxon>
        <taxon>Fungi incertae sedis</taxon>
        <taxon>Blastocladiomycota</taxon>
        <taxon>Blastocladiomycetes</taxon>
        <taxon>Blastocladiales</taxon>
        <taxon>Catenariaceae</taxon>
        <taxon>Catenaria</taxon>
    </lineage>
</organism>
<evidence type="ECO:0000256" key="1">
    <source>
        <dbReference type="SAM" id="MobiDB-lite"/>
    </source>
</evidence>
<protein>
    <submittedName>
        <fullName evidence="3">Uncharacterized protein</fullName>
    </submittedName>
</protein>
<comment type="caution">
    <text evidence="3">The sequence shown here is derived from an EMBL/GenBank/DDBJ whole genome shotgun (WGS) entry which is preliminary data.</text>
</comment>
<keyword evidence="2" id="KW-0812">Transmembrane</keyword>
<sequence>LLDRWVPLWGTAGTAEKMRGAAEDDHTSHVVIGAAKTDQWHSAERESSVLATVKDCDGSQVPTSTSATASLSRSLVAGVSPTTLTLSRSPGPINYPLTKTFRILTYGIFTTWVLATILLLFPMQLLKRHNRRAIPQRRVGGEADRAREEKTTRVGNGNGEMVGESLLDVAGEFLNRTNQ</sequence>
<dbReference type="AlphaFoldDB" id="A0A1Y2HS30"/>
<keyword evidence="4" id="KW-1185">Reference proteome</keyword>
<feature type="region of interest" description="Disordered" evidence="1">
    <location>
        <begin position="137"/>
        <end position="158"/>
    </location>
</feature>
<gene>
    <name evidence="3" type="ORF">BCR44DRAFT_1431098</name>
</gene>
<accession>A0A1Y2HS30</accession>
<dbReference type="Proteomes" id="UP000193411">
    <property type="component" value="Unassembled WGS sequence"/>
</dbReference>
<keyword evidence="2" id="KW-0472">Membrane</keyword>
<evidence type="ECO:0000256" key="2">
    <source>
        <dbReference type="SAM" id="Phobius"/>
    </source>
</evidence>
<keyword evidence="2" id="KW-1133">Transmembrane helix</keyword>
<feature type="transmembrane region" description="Helical" evidence="2">
    <location>
        <begin position="103"/>
        <end position="122"/>
    </location>
</feature>
<feature type="non-terminal residue" evidence="3">
    <location>
        <position position="1"/>
    </location>
</feature>
<reference evidence="3 4" key="1">
    <citation type="submission" date="2016-07" db="EMBL/GenBank/DDBJ databases">
        <title>Pervasive Adenine N6-methylation of Active Genes in Fungi.</title>
        <authorList>
            <consortium name="DOE Joint Genome Institute"/>
            <person name="Mondo S.J."/>
            <person name="Dannebaum R.O."/>
            <person name="Kuo R.C."/>
            <person name="Labutti K."/>
            <person name="Haridas S."/>
            <person name="Kuo A."/>
            <person name="Salamov A."/>
            <person name="Ahrendt S.R."/>
            <person name="Lipzen A."/>
            <person name="Sullivan W."/>
            <person name="Andreopoulos W.B."/>
            <person name="Clum A."/>
            <person name="Lindquist E."/>
            <person name="Daum C."/>
            <person name="Ramamoorthy G.K."/>
            <person name="Gryganskyi A."/>
            <person name="Culley D."/>
            <person name="Magnuson J.K."/>
            <person name="James T.Y."/>
            <person name="O'Malley M.A."/>
            <person name="Stajich J.E."/>
            <person name="Spatafora J.W."/>
            <person name="Visel A."/>
            <person name="Grigoriev I.V."/>
        </authorList>
    </citation>
    <scope>NUCLEOTIDE SEQUENCE [LARGE SCALE GENOMIC DNA]</scope>
    <source>
        <strain evidence="3 4">PL171</strain>
    </source>
</reference>
<feature type="compositionally biased region" description="Basic and acidic residues" evidence="1">
    <location>
        <begin position="139"/>
        <end position="152"/>
    </location>
</feature>